<comment type="caution">
    <text evidence="1">The sequence shown here is derived from an EMBL/GenBank/DDBJ whole genome shotgun (WGS) entry which is preliminary data.</text>
</comment>
<dbReference type="AlphaFoldDB" id="A0A8X7CN79"/>
<sequence>MVPSTIGCTAEFAAHMLFTDECNFSRGGIFYAPNALNWTYTNSHAIRPHSRYQRRFARVSSVGRSYPRSFGEPYASARHR</sequence>
<dbReference type="Proteomes" id="UP000886998">
    <property type="component" value="Unassembled WGS sequence"/>
</dbReference>
<evidence type="ECO:0000313" key="2">
    <source>
        <dbReference type="Proteomes" id="UP000886998"/>
    </source>
</evidence>
<proteinExistence type="predicted"/>
<dbReference type="EMBL" id="BMAV01020829">
    <property type="protein sequence ID" value="GFY74583.1"/>
    <property type="molecule type" value="Genomic_DNA"/>
</dbReference>
<evidence type="ECO:0000313" key="1">
    <source>
        <dbReference type="EMBL" id="GFY74583.1"/>
    </source>
</evidence>
<gene>
    <name evidence="1" type="ORF">TNIN_409321</name>
</gene>
<name>A0A8X7CN79_9ARAC</name>
<dbReference type="OrthoDB" id="9971063at2759"/>
<reference evidence="1" key="1">
    <citation type="submission" date="2020-08" db="EMBL/GenBank/DDBJ databases">
        <title>Multicomponent nature underlies the extraordinary mechanical properties of spider dragline silk.</title>
        <authorList>
            <person name="Kono N."/>
            <person name="Nakamura H."/>
            <person name="Mori M."/>
            <person name="Yoshida Y."/>
            <person name="Ohtoshi R."/>
            <person name="Malay A.D."/>
            <person name="Moran D.A.P."/>
            <person name="Tomita M."/>
            <person name="Numata K."/>
            <person name="Arakawa K."/>
        </authorList>
    </citation>
    <scope>NUCLEOTIDE SEQUENCE</scope>
</reference>
<keyword evidence="2" id="KW-1185">Reference proteome</keyword>
<protein>
    <submittedName>
        <fullName evidence="1">Uncharacterized protein</fullName>
    </submittedName>
</protein>
<organism evidence="1 2">
    <name type="scientific">Trichonephila inaurata madagascariensis</name>
    <dbReference type="NCBI Taxonomy" id="2747483"/>
    <lineage>
        <taxon>Eukaryota</taxon>
        <taxon>Metazoa</taxon>
        <taxon>Ecdysozoa</taxon>
        <taxon>Arthropoda</taxon>
        <taxon>Chelicerata</taxon>
        <taxon>Arachnida</taxon>
        <taxon>Araneae</taxon>
        <taxon>Araneomorphae</taxon>
        <taxon>Entelegynae</taxon>
        <taxon>Araneoidea</taxon>
        <taxon>Nephilidae</taxon>
        <taxon>Trichonephila</taxon>
        <taxon>Trichonephila inaurata</taxon>
    </lineage>
</organism>
<accession>A0A8X7CN79</accession>